<sequence length="376" mass="42332">MSLKEIFEDLKHISEIKKCSFCGCNKDTLKEFAELADANNEKELAEKALEIETKIASQQKYECIGCNPCYPADISNLLFEMDDNDDVEKEDSCSSLSCSCDTPKSKNKWPIERGSYFVGDEKASVAINTLSNTELPKELIKTLKDKIAIVGYCETENIGVEKIVKNIISNPNIRTLIICGNESGQNMMGGHFSGQALLSLHTNGINEKKRIIGAKGKRPVVKNINKEQVERFQSQIEIIELIGNNSIDDISQNVTIALSKEKQKFSEIEINGFSSDEIIAQNPQKLLLDKKGYFVIIPDKSEHKIFVEYYANSGELLQTIVGEDASSIYYTIIEKEFISKLDHCAYLGKELTKAEYFIKYDIPYRQDKALGELIDE</sequence>
<dbReference type="InterPro" id="IPR030688">
    <property type="entry name" value="MeTrfase_MtrA/MtxA"/>
</dbReference>
<dbReference type="Pfam" id="PF14251">
    <property type="entry name" value="PterinBD-DUF4346"/>
    <property type="match status" value="1"/>
</dbReference>
<dbReference type="AlphaFoldDB" id="A0A117KB80"/>
<dbReference type="Proteomes" id="UP000054388">
    <property type="component" value="Unassembled WGS sequence"/>
</dbReference>
<feature type="domain" description="DUF4346" evidence="2">
    <location>
        <begin position="288"/>
        <end position="367"/>
    </location>
</feature>
<evidence type="ECO:0000259" key="2">
    <source>
        <dbReference type="Pfam" id="PF14251"/>
    </source>
</evidence>
<dbReference type="Pfam" id="PF04208">
    <property type="entry name" value="MtrA"/>
    <property type="match status" value="1"/>
</dbReference>
<evidence type="ECO:0000313" key="4">
    <source>
        <dbReference type="Proteomes" id="UP000054388"/>
    </source>
</evidence>
<keyword evidence="1" id="KW-0808">Transferase</keyword>
<dbReference type="InterPro" id="IPR025595">
    <property type="entry name" value="PterinBD-DUF4346"/>
</dbReference>
<protein>
    <recommendedName>
        <fullName evidence="2">DUF4346 domain-containing protein</fullName>
    </recommendedName>
</protein>
<organism evidence="3 4">
    <name type="scientific">Chryseobacterium aquaticum subsp. greenlandense</name>
    <dbReference type="NCBI Taxonomy" id="345663"/>
    <lineage>
        <taxon>Bacteria</taxon>
        <taxon>Pseudomonadati</taxon>
        <taxon>Bacteroidota</taxon>
        <taxon>Flavobacteriia</taxon>
        <taxon>Flavobacteriales</taxon>
        <taxon>Weeksellaceae</taxon>
        <taxon>Chryseobacterium group</taxon>
        <taxon>Chryseobacterium</taxon>
    </lineage>
</organism>
<name>A0A117KB80_9FLAO</name>
<dbReference type="EMBL" id="LMAI01000007">
    <property type="protein sequence ID" value="KUJ55348.1"/>
    <property type="molecule type" value="Genomic_DNA"/>
</dbReference>
<reference evidence="3 4" key="1">
    <citation type="submission" date="2015-10" db="EMBL/GenBank/DDBJ databases">
        <title>Genome sequence of Chryseobacterium greenlandense.</title>
        <authorList>
            <person name="Newman J."/>
            <person name="Fischer K."/>
            <person name="Miller J."/>
        </authorList>
    </citation>
    <scope>NUCLEOTIDE SEQUENCE [LARGE SCALE GENOMIC DNA]</scope>
    <source>
        <strain evidence="3 4">UMB34</strain>
    </source>
</reference>
<proteinExistence type="predicted"/>
<accession>A0A117KB80</accession>
<dbReference type="GO" id="GO:0016740">
    <property type="term" value="F:transferase activity"/>
    <property type="evidence" value="ECO:0007669"/>
    <property type="project" value="UniProtKB-KW"/>
</dbReference>
<comment type="caution">
    <text evidence="3">The sequence shown here is derived from an EMBL/GenBank/DDBJ whole genome shotgun (WGS) entry which is preliminary data.</text>
</comment>
<evidence type="ECO:0000256" key="1">
    <source>
        <dbReference type="ARBA" id="ARBA00022679"/>
    </source>
</evidence>
<gene>
    <name evidence="3" type="ORF">AR686_13305</name>
</gene>
<evidence type="ECO:0000313" key="3">
    <source>
        <dbReference type="EMBL" id="KUJ55348.1"/>
    </source>
</evidence>